<comment type="function">
    <text evidence="10">Catalyzes the acyloin condensation reaction between C atoms 2 and 3 of pyruvate and glyceraldehyde 3-phosphate to yield 1-deoxy-D-xylulose-5-phosphate (DXP).</text>
</comment>
<reference evidence="12 13" key="1">
    <citation type="submission" date="2017-02" db="EMBL/GenBank/DDBJ databases">
        <authorList>
            <person name="Peterson S.W."/>
        </authorList>
    </citation>
    <scope>NUCLEOTIDE SEQUENCE [LARGE SCALE GENOMIC DNA]</scope>
    <source>
        <strain evidence="12 13">ATCC 700028</strain>
    </source>
</reference>
<dbReference type="OrthoDB" id="9803371at2"/>
<dbReference type="GO" id="GO:0009228">
    <property type="term" value="P:thiamine biosynthetic process"/>
    <property type="evidence" value="ECO:0007669"/>
    <property type="project" value="UniProtKB-UniRule"/>
</dbReference>
<keyword evidence="13" id="KW-1185">Reference proteome</keyword>
<dbReference type="RefSeq" id="WP_078694184.1">
    <property type="nucleotide sequence ID" value="NZ_FUWX01000012.1"/>
</dbReference>
<sequence>MKGRIDIDRLKNESSKIRELLIETISKTGGHLAPNLGVVELTQALHEVFQSPKDKILFDVGHQSYVHKLLTGRKENFSSLRQKNGIGPFMDPRESEHDPFITGHAGSALSAGAGIAMANPESKVVVVIGDASISNGHSMEALNNIGGKIKNLVVILNDNEMSIGKNVGSLSRFFGKLIASDLYLNMRNDIKGVMNKGKIGKKVNRVLERMEVSVKQFFLPLSISEALGFTFLGVVDGHNLDELVEVLEKAKTLEGPIFIHVKTQKGKGYHFAEENKEKFHGIAPFDVATGSVKSSGKSFSKVFGDTMVEFGKEDKDVYCISAGMIKGTGLGEFQEAFPERCIDVGISEGHGVSFAGGLGISGKKPYVAIYSTFLQRAYGQLIHDISIQKLPVKFIVDRAGIVGEDGKTHQGIYDIGMFLQIPNFAVVAPSSAQELEEVLKFSKEYKKGPIAIRFPRGSAYEIPGTENFQLGKWKTIREKNKNLYIGTGSMLKEILSVEEELKRRGLEGTIIGASTIKPLDEEFILSQFKKYENIFILEEGYRYGGFGNSILDYINRENIDCKINIIALDTGYIPHGTRDELLREYGLRGEKLVDRIEGSINANKK</sequence>
<dbReference type="InterPro" id="IPR005475">
    <property type="entry name" value="Transketolase-like_Pyr-bd"/>
</dbReference>
<feature type="binding site" evidence="10">
    <location>
        <position position="348"/>
    </location>
    <ligand>
        <name>thiamine diphosphate</name>
        <dbReference type="ChEBI" id="CHEBI:58937"/>
    </ligand>
</feature>
<feature type="binding site" evidence="10">
    <location>
        <position position="130"/>
    </location>
    <ligand>
        <name>Mg(2+)</name>
        <dbReference type="ChEBI" id="CHEBI:18420"/>
    </ligand>
</feature>
<dbReference type="HAMAP" id="MF_00315">
    <property type="entry name" value="DXP_synth"/>
    <property type="match status" value="1"/>
</dbReference>
<dbReference type="STRING" id="180163.SAMN02745174_01714"/>
<dbReference type="SUPFAM" id="SSF52922">
    <property type="entry name" value="TK C-terminal domain-like"/>
    <property type="match status" value="1"/>
</dbReference>
<keyword evidence="5 10" id="KW-0479">Metal-binding</keyword>
<evidence type="ECO:0000313" key="13">
    <source>
        <dbReference type="Proteomes" id="UP000191153"/>
    </source>
</evidence>
<dbReference type="Pfam" id="PF13292">
    <property type="entry name" value="DXP_synthase_N"/>
    <property type="match status" value="1"/>
</dbReference>
<dbReference type="Gene3D" id="3.40.50.920">
    <property type="match status" value="1"/>
</dbReference>
<dbReference type="NCBIfam" id="NF003933">
    <property type="entry name" value="PRK05444.2-2"/>
    <property type="match status" value="1"/>
</dbReference>
<evidence type="ECO:0000256" key="6">
    <source>
        <dbReference type="ARBA" id="ARBA00022842"/>
    </source>
</evidence>
<keyword evidence="6 10" id="KW-0460">Magnesium</keyword>
<dbReference type="InterPro" id="IPR033248">
    <property type="entry name" value="Transketolase_C"/>
</dbReference>
<dbReference type="CDD" id="cd02007">
    <property type="entry name" value="TPP_DXS"/>
    <property type="match status" value="1"/>
</dbReference>
<evidence type="ECO:0000256" key="1">
    <source>
        <dbReference type="ARBA" id="ARBA00004980"/>
    </source>
</evidence>
<feature type="binding site" evidence="10">
    <location>
        <position position="159"/>
    </location>
    <ligand>
        <name>Mg(2+)</name>
        <dbReference type="ChEBI" id="CHEBI:18420"/>
    </ligand>
</feature>
<dbReference type="GO" id="GO:0000287">
    <property type="term" value="F:magnesium ion binding"/>
    <property type="evidence" value="ECO:0007669"/>
    <property type="project" value="UniProtKB-UniRule"/>
</dbReference>
<evidence type="ECO:0000256" key="10">
    <source>
        <dbReference type="HAMAP-Rule" id="MF_00315"/>
    </source>
</evidence>
<accession>A0A1T4NZH5</accession>
<dbReference type="InterPro" id="IPR005477">
    <property type="entry name" value="Dxylulose-5-P_synthase"/>
</dbReference>
<name>A0A1T4NZH5_9FUSO</name>
<keyword evidence="8 10" id="KW-0786">Thiamine pyrophosphate</keyword>
<dbReference type="GO" id="GO:0030976">
    <property type="term" value="F:thiamine pyrophosphate binding"/>
    <property type="evidence" value="ECO:0007669"/>
    <property type="project" value="UniProtKB-UniRule"/>
</dbReference>
<feature type="binding site" evidence="10">
    <location>
        <begin position="131"/>
        <end position="132"/>
    </location>
    <ligand>
        <name>thiamine diphosphate</name>
        <dbReference type="ChEBI" id="CHEBI:58937"/>
    </ligand>
</feature>
<dbReference type="Gene3D" id="3.40.50.970">
    <property type="match status" value="2"/>
</dbReference>
<dbReference type="SUPFAM" id="SSF52518">
    <property type="entry name" value="Thiamin diphosphate-binding fold (THDP-binding)"/>
    <property type="match status" value="2"/>
</dbReference>
<dbReference type="EC" id="2.2.1.7" evidence="10"/>
<comment type="catalytic activity">
    <reaction evidence="10">
        <text>D-glyceraldehyde 3-phosphate + pyruvate + H(+) = 1-deoxy-D-xylulose 5-phosphate + CO2</text>
        <dbReference type="Rhea" id="RHEA:12605"/>
        <dbReference type="ChEBI" id="CHEBI:15361"/>
        <dbReference type="ChEBI" id="CHEBI:15378"/>
        <dbReference type="ChEBI" id="CHEBI:16526"/>
        <dbReference type="ChEBI" id="CHEBI:57792"/>
        <dbReference type="ChEBI" id="CHEBI:59776"/>
        <dbReference type="EC" id="2.2.1.7"/>
    </reaction>
</comment>
<dbReference type="AlphaFoldDB" id="A0A1T4NZH5"/>
<comment type="pathway">
    <text evidence="1 10">Metabolic intermediate biosynthesis; 1-deoxy-D-xylulose 5-phosphate biosynthesis; 1-deoxy-D-xylulose 5-phosphate from D-glyceraldehyde 3-phosphate and pyruvate: step 1/1.</text>
</comment>
<protein>
    <recommendedName>
        <fullName evidence="10">1-deoxy-D-xylulose-5-phosphate synthase</fullName>
        <ecNumber evidence="10">2.2.1.7</ecNumber>
    </recommendedName>
    <alternativeName>
        <fullName evidence="10">1-deoxyxylulose-5-phosphate synthase</fullName>
        <shortName evidence="10">DXP synthase</shortName>
        <shortName evidence="10">DXPS</shortName>
    </alternativeName>
</protein>
<comment type="similarity">
    <text evidence="2 10">Belongs to the transketolase family. DXPS subfamily.</text>
</comment>
<evidence type="ECO:0000256" key="7">
    <source>
        <dbReference type="ARBA" id="ARBA00022977"/>
    </source>
</evidence>
<evidence type="ECO:0000256" key="3">
    <source>
        <dbReference type="ARBA" id="ARBA00011738"/>
    </source>
</evidence>
<comment type="subunit">
    <text evidence="3 10">Homodimer.</text>
</comment>
<evidence type="ECO:0000256" key="2">
    <source>
        <dbReference type="ARBA" id="ARBA00011081"/>
    </source>
</evidence>
<dbReference type="CDD" id="cd07033">
    <property type="entry name" value="TPP_PYR_DXS_TK_like"/>
    <property type="match status" value="1"/>
</dbReference>
<dbReference type="InterPro" id="IPR009014">
    <property type="entry name" value="Transketo_C/PFOR_II"/>
</dbReference>
<dbReference type="Pfam" id="PF02780">
    <property type="entry name" value="Transketolase_C"/>
    <property type="match status" value="1"/>
</dbReference>
<dbReference type="UniPathway" id="UPA00064">
    <property type="reaction ID" value="UER00091"/>
</dbReference>
<dbReference type="PANTHER" id="PTHR43322:SF5">
    <property type="entry name" value="1-DEOXY-D-XYLULOSE-5-PHOSPHATE SYNTHASE, CHLOROPLASTIC"/>
    <property type="match status" value="1"/>
</dbReference>
<feature type="binding site" evidence="10">
    <location>
        <position position="62"/>
    </location>
    <ligand>
        <name>thiamine diphosphate</name>
        <dbReference type="ChEBI" id="CHEBI:58937"/>
    </ligand>
</feature>
<evidence type="ECO:0000256" key="8">
    <source>
        <dbReference type="ARBA" id="ARBA00023052"/>
    </source>
</evidence>
<feature type="binding site" evidence="10">
    <location>
        <begin position="103"/>
        <end position="105"/>
    </location>
    <ligand>
        <name>thiamine diphosphate</name>
        <dbReference type="ChEBI" id="CHEBI:58937"/>
    </ligand>
</feature>
<dbReference type="InterPro" id="IPR029061">
    <property type="entry name" value="THDP-binding"/>
</dbReference>
<dbReference type="PANTHER" id="PTHR43322">
    <property type="entry name" value="1-D-DEOXYXYLULOSE 5-PHOSPHATE SYNTHASE-RELATED"/>
    <property type="match status" value="1"/>
</dbReference>
<proteinExistence type="inferred from homology"/>
<dbReference type="EMBL" id="FUWX01000012">
    <property type="protein sequence ID" value="SJZ84108.1"/>
    <property type="molecule type" value="Genomic_DNA"/>
</dbReference>
<evidence type="ECO:0000313" key="12">
    <source>
        <dbReference type="EMBL" id="SJZ84108.1"/>
    </source>
</evidence>
<comment type="cofactor">
    <cofactor evidence="10">
        <name>thiamine diphosphate</name>
        <dbReference type="ChEBI" id="CHEBI:58937"/>
    </cofactor>
    <text evidence="10">Binds 1 thiamine pyrophosphate per subunit.</text>
</comment>
<comment type="cofactor">
    <cofactor evidence="10">
        <name>Mg(2+)</name>
        <dbReference type="ChEBI" id="CHEBI:18420"/>
    </cofactor>
    <text evidence="10">Binds 1 Mg(2+) ion per subunit.</text>
</comment>
<dbReference type="GO" id="GO:0019288">
    <property type="term" value="P:isopentenyl diphosphate biosynthetic process, methylerythritol 4-phosphate pathway"/>
    <property type="evidence" value="ECO:0007669"/>
    <property type="project" value="TreeGrafter"/>
</dbReference>
<keyword evidence="4 10" id="KW-0808">Transferase</keyword>
<dbReference type="PROSITE" id="PS00801">
    <property type="entry name" value="TRANSKETOLASE_1"/>
    <property type="match status" value="1"/>
</dbReference>
<feature type="binding site" evidence="10">
    <location>
        <position position="269"/>
    </location>
    <ligand>
        <name>thiamine diphosphate</name>
        <dbReference type="ChEBI" id="CHEBI:58937"/>
    </ligand>
</feature>
<dbReference type="GO" id="GO:0008661">
    <property type="term" value="F:1-deoxy-D-xylulose-5-phosphate synthase activity"/>
    <property type="evidence" value="ECO:0007669"/>
    <property type="project" value="UniProtKB-UniRule"/>
</dbReference>
<evidence type="ECO:0000259" key="11">
    <source>
        <dbReference type="SMART" id="SM00861"/>
    </source>
</evidence>
<evidence type="ECO:0000256" key="4">
    <source>
        <dbReference type="ARBA" id="ARBA00022679"/>
    </source>
</evidence>
<keyword evidence="9 10" id="KW-0414">Isoprene biosynthesis</keyword>
<keyword evidence="7 10" id="KW-0784">Thiamine biosynthesis</keyword>
<dbReference type="GO" id="GO:0016114">
    <property type="term" value="P:terpenoid biosynthetic process"/>
    <property type="evidence" value="ECO:0007669"/>
    <property type="project" value="UniProtKB-UniRule"/>
</dbReference>
<dbReference type="Pfam" id="PF02779">
    <property type="entry name" value="Transket_pyr"/>
    <property type="match status" value="1"/>
</dbReference>
<gene>
    <name evidence="10" type="primary">dxs</name>
    <name evidence="12" type="ORF">SAMN02745174_01714</name>
</gene>
<dbReference type="GO" id="GO:0005829">
    <property type="term" value="C:cytosol"/>
    <property type="evidence" value="ECO:0007669"/>
    <property type="project" value="TreeGrafter"/>
</dbReference>
<dbReference type="InterPro" id="IPR049557">
    <property type="entry name" value="Transketolase_CS"/>
</dbReference>
<evidence type="ECO:0000256" key="9">
    <source>
        <dbReference type="ARBA" id="ARBA00023229"/>
    </source>
</evidence>
<feature type="binding site" evidence="10">
    <location>
        <position position="159"/>
    </location>
    <ligand>
        <name>thiamine diphosphate</name>
        <dbReference type="ChEBI" id="CHEBI:58937"/>
    </ligand>
</feature>
<dbReference type="Proteomes" id="UP000191153">
    <property type="component" value="Unassembled WGS sequence"/>
</dbReference>
<dbReference type="NCBIfam" id="TIGR00204">
    <property type="entry name" value="dxs"/>
    <property type="match status" value="1"/>
</dbReference>
<organism evidence="12 13">
    <name type="scientific">Cetobacterium ceti</name>
    <dbReference type="NCBI Taxonomy" id="180163"/>
    <lineage>
        <taxon>Bacteria</taxon>
        <taxon>Fusobacteriati</taxon>
        <taxon>Fusobacteriota</taxon>
        <taxon>Fusobacteriia</taxon>
        <taxon>Fusobacteriales</taxon>
        <taxon>Fusobacteriaceae</taxon>
        <taxon>Cetobacterium</taxon>
    </lineage>
</organism>
<evidence type="ECO:0000256" key="5">
    <source>
        <dbReference type="ARBA" id="ARBA00022723"/>
    </source>
</evidence>
<dbReference type="SMART" id="SM00861">
    <property type="entry name" value="Transket_pyr"/>
    <property type="match status" value="1"/>
</dbReference>
<feature type="domain" description="Transketolase-like pyrimidine-binding" evidence="11">
    <location>
        <begin position="297"/>
        <end position="462"/>
    </location>
</feature>